<name>A0A5B7HHI9_PORTR</name>
<reference evidence="2 3" key="1">
    <citation type="submission" date="2019-05" db="EMBL/GenBank/DDBJ databases">
        <title>Another draft genome of Portunus trituberculatus and its Hox gene families provides insights of decapod evolution.</title>
        <authorList>
            <person name="Jeong J.-H."/>
            <person name="Song I."/>
            <person name="Kim S."/>
            <person name="Choi T."/>
            <person name="Kim D."/>
            <person name="Ryu S."/>
            <person name="Kim W."/>
        </authorList>
    </citation>
    <scope>NUCLEOTIDE SEQUENCE [LARGE SCALE GENOMIC DNA]</scope>
    <source>
        <tissue evidence="2">Muscle</tissue>
    </source>
</reference>
<protein>
    <submittedName>
        <fullName evidence="2">Uncharacterized protein</fullName>
    </submittedName>
</protein>
<feature type="region of interest" description="Disordered" evidence="1">
    <location>
        <begin position="55"/>
        <end position="74"/>
    </location>
</feature>
<proteinExistence type="predicted"/>
<evidence type="ECO:0000313" key="2">
    <source>
        <dbReference type="EMBL" id="MPC70682.1"/>
    </source>
</evidence>
<accession>A0A5B7HHI9</accession>
<organism evidence="2 3">
    <name type="scientific">Portunus trituberculatus</name>
    <name type="common">Swimming crab</name>
    <name type="synonym">Neptunus trituberculatus</name>
    <dbReference type="NCBI Taxonomy" id="210409"/>
    <lineage>
        <taxon>Eukaryota</taxon>
        <taxon>Metazoa</taxon>
        <taxon>Ecdysozoa</taxon>
        <taxon>Arthropoda</taxon>
        <taxon>Crustacea</taxon>
        <taxon>Multicrustacea</taxon>
        <taxon>Malacostraca</taxon>
        <taxon>Eumalacostraca</taxon>
        <taxon>Eucarida</taxon>
        <taxon>Decapoda</taxon>
        <taxon>Pleocyemata</taxon>
        <taxon>Brachyura</taxon>
        <taxon>Eubrachyura</taxon>
        <taxon>Portunoidea</taxon>
        <taxon>Portunidae</taxon>
        <taxon>Portuninae</taxon>
        <taxon>Portunus</taxon>
    </lineage>
</organism>
<evidence type="ECO:0000313" key="3">
    <source>
        <dbReference type="Proteomes" id="UP000324222"/>
    </source>
</evidence>
<gene>
    <name evidence="2" type="ORF">E2C01_064937</name>
</gene>
<comment type="caution">
    <text evidence="2">The sequence shown here is derived from an EMBL/GenBank/DDBJ whole genome shotgun (WGS) entry which is preliminary data.</text>
</comment>
<dbReference type="Proteomes" id="UP000324222">
    <property type="component" value="Unassembled WGS sequence"/>
</dbReference>
<evidence type="ECO:0000256" key="1">
    <source>
        <dbReference type="SAM" id="MobiDB-lite"/>
    </source>
</evidence>
<keyword evidence="3" id="KW-1185">Reference proteome</keyword>
<sequence length="195" mass="19960">MCRLRCAGVALTVCQQHRGDERGGLSLIGGDVDFHAFQHLRTVCILVRPKKCRRERSPSASPAGAMEGGRLQGRRPGVRVGSLAYLTPAPAPSGGGGGGGLTPPPLLQAFFLSSGGGGDIRRLFISTTTTGDDDDDDASAAANAVTATATAAAAATTTTTTPTTSTHPLNPFAISVKGSILYTPKLYPHCSSISP</sequence>
<dbReference type="AlphaFoldDB" id="A0A5B7HHI9"/>
<dbReference type="EMBL" id="VSRR010031536">
    <property type="protein sequence ID" value="MPC70682.1"/>
    <property type="molecule type" value="Genomic_DNA"/>
</dbReference>